<dbReference type="AlphaFoldDB" id="A0A428Y406"/>
<dbReference type="Pfam" id="PF09848">
    <property type="entry name" value="SLFN-g3_helicase"/>
    <property type="match status" value="1"/>
</dbReference>
<reference evidence="2 3" key="1">
    <citation type="submission" date="2018-05" db="EMBL/GenBank/DDBJ databases">
        <title>Evolution of GPA BGCs.</title>
        <authorList>
            <person name="Waglechner N."/>
            <person name="Wright G.D."/>
        </authorList>
    </citation>
    <scope>NUCLEOTIDE SEQUENCE [LARGE SCALE GENOMIC DNA]</scope>
    <source>
        <strain evidence="2 3">A82846</strain>
    </source>
</reference>
<gene>
    <name evidence="2" type="ORF">DMH04_52555</name>
</gene>
<dbReference type="InterPro" id="IPR018647">
    <property type="entry name" value="SLFN_3-like_DNA/RNA_helicase"/>
</dbReference>
<dbReference type="Proteomes" id="UP000287547">
    <property type="component" value="Unassembled WGS sequence"/>
</dbReference>
<dbReference type="SMART" id="SM00382">
    <property type="entry name" value="AAA"/>
    <property type="match status" value="1"/>
</dbReference>
<feature type="domain" description="AAA+ ATPase" evidence="1">
    <location>
        <begin position="236"/>
        <end position="392"/>
    </location>
</feature>
<dbReference type="InterPro" id="IPR003593">
    <property type="entry name" value="AAA+_ATPase"/>
</dbReference>
<evidence type="ECO:0000313" key="3">
    <source>
        <dbReference type="Proteomes" id="UP000287547"/>
    </source>
</evidence>
<evidence type="ECO:0000313" key="2">
    <source>
        <dbReference type="EMBL" id="RSM62284.1"/>
    </source>
</evidence>
<proteinExistence type="predicted"/>
<evidence type="ECO:0000259" key="1">
    <source>
        <dbReference type="SMART" id="SM00382"/>
    </source>
</evidence>
<comment type="caution">
    <text evidence="2">The sequence shown here is derived from an EMBL/GenBank/DDBJ whole genome shotgun (WGS) entry which is preliminary data.</text>
</comment>
<name>A0A428Y406_KIBAR</name>
<protein>
    <submittedName>
        <fullName evidence="2">DUF2075 domain-containing protein</fullName>
    </submittedName>
</protein>
<sequence length="607" mass="67370">MIGSSVSPGEYVSWKNSLPALFDVLVAAGLQHAQVALEFRLPYSPYRIDAVICGTHPATGKSSYVVVELKQWEEPRLTGNQLVQFADNDSQPKLHPAEQVRRYCRHMLDFFPDLTRTPDQVKGMAYLHNAQRDAKWDLDHFDYDDFGQLYTADQVNDFIADLQELLDTDPGTEGLAQQAAANLYSFRPSPARNLLTTAAAALADRDSFVLLDDQEVAFKLICSAIEETAEAKPEPSKKVVVVRGGPGSGKSAIAMTLLAALARQNKKALHATGSKAFTETLRAVINQDGAGDDRLDRIFTYFNEYKSTPTNALDVLICDEAHRIRGIPENISPGARAKARDQIAELINAAKVPVFLLDDHQVIRPGEIGTPRHVVDIAHRKGCEVIEVDLEGQFRCGGSPRYDEWVRRLLGLSDEAPVTWSDLTRNTDEEYSVAFAPTPHALEAWLRRHAKTFEGTARIAAGFCWDWTEPARQADGPSYLVNDIDIHGWRRPWNTKPGERPPDDVPPASLWATDPRGFGQVGCVYTAQGFEYDWAGVIFGEDLVIRAGRWMGQPGKSKDKAVNGAPRDVFEQLIKNTYKVLLTRGMQGVCLYSNDPETNDFLAKMAS</sequence>
<dbReference type="OrthoDB" id="3193269at2"/>
<dbReference type="SUPFAM" id="SSF52540">
    <property type="entry name" value="P-loop containing nucleoside triphosphate hydrolases"/>
    <property type="match status" value="1"/>
</dbReference>
<dbReference type="EMBL" id="QHKI01000105">
    <property type="protein sequence ID" value="RSM62284.1"/>
    <property type="molecule type" value="Genomic_DNA"/>
</dbReference>
<organism evidence="2 3">
    <name type="scientific">Kibdelosporangium aridum</name>
    <dbReference type="NCBI Taxonomy" id="2030"/>
    <lineage>
        <taxon>Bacteria</taxon>
        <taxon>Bacillati</taxon>
        <taxon>Actinomycetota</taxon>
        <taxon>Actinomycetes</taxon>
        <taxon>Pseudonocardiales</taxon>
        <taxon>Pseudonocardiaceae</taxon>
        <taxon>Kibdelosporangium</taxon>
    </lineage>
</organism>
<dbReference type="InterPro" id="IPR027417">
    <property type="entry name" value="P-loop_NTPase"/>
</dbReference>
<dbReference type="Gene3D" id="3.40.50.300">
    <property type="entry name" value="P-loop containing nucleotide triphosphate hydrolases"/>
    <property type="match status" value="1"/>
</dbReference>
<accession>A0A428Y406</accession>